<feature type="transmembrane region" description="Helical" evidence="1">
    <location>
        <begin position="215"/>
        <end position="239"/>
    </location>
</feature>
<proteinExistence type="predicted"/>
<dbReference type="AlphaFoldDB" id="A0A1F5SBT8"/>
<protein>
    <submittedName>
        <fullName evidence="2">Uncharacterized protein</fullName>
    </submittedName>
</protein>
<dbReference type="Proteomes" id="UP000178783">
    <property type="component" value="Unassembled WGS sequence"/>
</dbReference>
<reference evidence="2 3" key="1">
    <citation type="journal article" date="2016" name="Nat. Commun.">
        <title>Thousands of microbial genomes shed light on interconnected biogeochemical processes in an aquifer system.</title>
        <authorList>
            <person name="Anantharaman K."/>
            <person name="Brown C.T."/>
            <person name="Hug L.A."/>
            <person name="Sharon I."/>
            <person name="Castelle C.J."/>
            <person name="Probst A.J."/>
            <person name="Thomas B.C."/>
            <person name="Singh A."/>
            <person name="Wilkins M.J."/>
            <person name="Karaoz U."/>
            <person name="Brodie E.L."/>
            <person name="Williams K.H."/>
            <person name="Hubbard S.S."/>
            <person name="Banfield J.F."/>
        </authorList>
    </citation>
    <scope>NUCLEOTIDE SEQUENCE [LARGE SCALE GENOMIC DNA]</scope>
</reference>
<name>A0A1F5SBT8_9BACT</name>
<feature type="transmembrane region" description="Helical" evidence="1">
    <location>
        <begin position="175"/>
        <end position="195"/>
    </location>
</feature>
<keyword evidence="1" id="KW-0472">Membrane</keyword>
<feature type="transmembrane region" description="Helical" evidence="1">
    <location>
        <begin position="121"/>
        <end position="139"/>
    </location>
</feature>
<feature type="transmembrane region" description="Helical" evidence="1">
    <location>
        <begin position="145"/>
        <end position="163"/>
    </location>
</feature>
<evidence type="ECO:0000313" key="3">
    <source>
        <dbReference type="Proteomes" id="UP000178783"/>
    </source>
</evidence>
<dbReference type="EMBL" id="MFFW01000043">
    <property type="protein sequence ID" value="OGF23923.1"/>
    <property type="molecule type" value="Genomic_DNA"/>
</dbReference>
<organism evidence="2 3">
    <name type="scientific">Candidatus Falkowbacteria bacterium RIFCSPLOWO2_02_FULL_45_21</name>
    <dbReference type="NCBI Taxonomy" id="1797989"/>
    <lineage>
        <taxon>Bacteria</taxon>
        <taxon>Candidatus Falkowiibacteriota</taxon>
    </lineage>
</organism>
<keyword evidence="1" id="KW-1133">Transmembrane helix</keyword>
<accession>A0A1F5SBT8</accession>
<gene>
    <name evidence="2" type="ORF">A3H66_03145</name>
</gene>
<sequence length="282" mass="32028">MRSPAALLAKSRTQQKSFLFLLPARRSLGAGGEEKIGRAQIKKCEENFFAGWRALASGGGAERQNSQSGFSSKKVRILTKRRRGKRSKASKNGDPIRLQLYFIGVKILFGKIFAHETKKSFVILGGWLMLSLIPPLFHNGLNRDFVTKLLILAYFLLSLWWFYKKGQFIKIKNPRRTFLVWCTINAMAVEIFYMISEPLHASLLITANTSFFNALQNTAIDLILTLPAYLLIFLCNLAPGQTLSLFPFRLLFLNGVGPSFRGRGRFFSGQSRRSYFYSLRHA</sequence>
<keyword evidence="1" id="KW-0812">Transmembrane</keyword>
<comment type="caution">
    <text evidence="2">The sequence shown here is derived from an EMBL/GenBank/DDBJ whole genome shotgun (WGS) entry which is preliminary data.</text>
</comment>
<evidence type="ECO:0000313" key="2">
    <source>
        <dbReference type="EMBL" id="OGF23923.1"/>
    </source>
</evidence>
<evidence type="ECO:0000256" key="1">
    <source>
        <dbReference type="SAM" id="Phobius"/>
    </source>
</evidence>